<dbReference type="PRINTS" id="PR00024">
    <property type="entry name" value="HOMEOBOX"/>
</dbReference>
<evidence type="ECO:0000256" key="1">
    <source>
        <dbReference type="ARBA" id="ARBA00004123"/>
    </source>
</evidence>
<evidence type="ECO:0000256" key="3">
    <source>
        <dbReference type="ARBA" id="ARBA00023125"/>
    </source>
</evidence>
<dbReference type="EMBL" id="KF946065">
    <property type="protein sequence ID" value="AHY88454.1"/>
    <property type="molecule type" value="mRNA"/>
</dbReference>
<evidence type="ECO:0000256" key="7">
    <source>
        <dbReference type="PROSITE-ProRule" id="PRU00108"/>
    </source>
</evidence>
<evidence type="ECO:0000259" key="10">
    <source>
        <dbReference type="PROSITE" id="PS50071"/>
    </source>
</evidence>
<dbReference type="CDD" id="cd00086">
    <property type="entry name" value="homeodomain"/>
    <property type="match status" value="1"/>
</dbReference>
<dbReference type="GO" id="GO:0005634">
    <property type="term" value="C:nucleus"/>
    <property type="evidence" value="ECO:0007669"/>
    <property type="project" value="UniProtKB-SubCell"/>
</dbReference>
<dbReference type="InterPro" id="IPR017970">
    <property type="entry name" value="Homeobox_CS"/>
</dbReference>
<feature type="domain" description="Homeobox" evidence="10">
    <location>
        <begin position="90"/>
        <end position="150"/>
    </location>
</feature>
<keyword evidence="2" id="KW-0217">Developmental protein</keyword>
<name>A0A0F6N0P4_9BILA</name>
<dbReference type="InterPro" id="IPR001356">
    <property type="entry name" value="HD"/>
</dbReference>
<dbReference type="GO" id="GO:0000978">
    <property type="term" value="F:RNA polymerase II cis-regulatory region sequence-specific DNA binding"/>
    <property type="evidence" value="ECO:0007669"/>
    <property type="project" value="TreeGrafter"/>
</dbReference>
<comment type="subcellular location">
    <subcellularLocation>
        <location evidence="1 7 8">Nucleus</location>
    </subcellularLocation>
</comment>
<evidence type="ECO:0000313" key="11">
    <source>
        <dbReference type="EMBL" id="AHY88454.1"/>
    </source>
</evidence>
<dbReference type="SMART" id="SM00389">
    <property type="entry name" value="HOX"/>
    <property type="match status" value="1"/>
</dbReference>
<dbReference type="PROSITE" id="PS00027">
    <property type="entry name" value="HOMEOBOX_1"/>
    <property type="match status" value="1"/>
</dbReference>
<gene>
    <name evidence="11" type="primary">evx</name>
</gene>
<protein>
    <submittedName>
        <fullName evidence="11">Evx</fullName>
    </submittedName>
</protein>
<feature type="region of interest" description="Disordered" evidence="9">
    <location>
        <begin position="1"/>
        <end position="89"/>
    </location>
</feature>
<reference evidence="11" key="1">
    <citation type="submission" date="2013-12" db="EMBL/GenBank/DDBJ databases">
        <title>Multiple evolution of protostomy from a deuterostomic bilaterian ancestor.</title>
        <authorList>
            <person name="Martin-Duran J.M."/>
            <person name="Passamaneck Y.J."/>
            <person name="Martindale M.Q."/>
            <person name="Hejnol A."/>
        </authorList>
    </citation>
    <scope>NUCLEOTIDE SEQUENCE</scope>
</reference>
<evidence type="ECO:0000256" key="9">
    <source>
        <dbReference type="SAM" id="MobiDB-lite"/>
    </source>
</evidence>
<dbReference type="FunFam" id="1.10.10.60:FF:000256">
    <property type="entry name" value="Even-skipped homeobox 1"/>
    <property type="match status" value="1"/>
</dbReference>
<sequence>MQSFKINPHPSTESDNMVDSTRDMDTPERNNNHKIGAMLPEGRRHSLDSLSETDTSPGMLADGDDSGSEDYMMTGSPLNGTSKKDLQSDDNIRRYRTAFTREQISRLEKEFYKENYVSRPRRCELAASLNLPESTIKVWFQNRRMKDKRQRMAVAWPYGIAADPSVYAYLMNAAAGLGYPYGLPPTPTSPLSYYPIGLQRPSVPSYSPYTLPTSPLRPRPDLLQTVTSTPILHPAAVAPMALTVPSSITPATCSLPVPHASPITSLPGHSSPTHCTPITGEPCNCHLYYGGIATVAPTASLPSTVTSLHPTHTSLPVTHTVQAPASLGLTHSHRSPTQPTLFQPYKTDA</sequence>
<evidence type="ECO:0000256" key="5">
    <source>
        <dbReference type="ARBA" id="ARBA00023242"/>
    </source>
</evidence>
<dbReference type="InterPro" id="IPR009057">
    <property type="entry name" value="Homeodomain-like_sf"/>
</dbReference>
<dbReference type="InterPro" id="IPR052002">
    <property type="entry name" value="Even-skipped_HD"/>
</dbReference>
<dbReference type="PANTHER" id="PTHR46294">
    <property type="entry name" value="SEGMENTATION PROTEIN EVEN-SKIPPED"/>
    <property type="match status" value="1"/>
</dbReference>
<evidence type="ECO:0000256" key="4">
    <source>
        <dbReference type="ARBA" id="ARBA00023155"/>
    </source>
</evidence>
<dbReference type="AlphaFoldDB" id="A0A0F6N0P4"/>
<dbReference type="PANTHER" id="PTHR46294:SF4">
    <property type="entry name" value="SEGMENTATION PROTEIN EVEN-SKIPPED"/>
    <property type="match status" value="1"/>
</dbReference>
<feature type="compositionally biased region" description="Basic and acidic residues" evidence="9">
    <location>
        <begin position="20"/>
        <end position="31"/>
    </location>
</feature>
<dbReference type="InterPro" id="IPR020479">
    <property type="entry name" value="HD_metazoa"/>
</dbReference>
<comment type="similarity">
    <text evidence="6">Belongs to the even-skipped homeobox family.</text>
</comment>
<dbReference type="PROSITE" id="PS50071">
    <property type="entry name" value="HOMEOBOX_2"/>
    <property type="match status" value="1"/>
</dbReference>
<evidence type="ECO:0000256" key="8">
    <source>
        <dbReference type="RuleBase" id="RU000682"/>
    </source>
</evidence>
<feature type="region of interest" description="Disordered" evidence="9">
    <location>
        <begin position="328"/>
        <end position="349"/>
    </location>
</feature>
<dbReference type="Pfam" id="PF00046">
    <property type="entry name" value="Homeodomain"/>
    <property type="match status" value="1"/>
</dbReference>
<keyword evidence="3 7" id="KW-0238">DNA-binding</keyword>
<feature type="compositionally biased region" description="Polar residues" evidence="9">
    <location>
        <begin position="1"/>
        <end position="19"/>
    </location>
</feature>
<accession>A0A0F6N0P4</accession>
<evidence type="ECO:0000256" key="2">
    <source>
        <dbReference type="ARBA" id="ARBA00022473"/>
    </source>
</evidence>
<evidence type="ECO:0000256" key="6">
    <source>
        <dbReference type="ARBA" id="ARBA00038449"/>
    </source>
</evidence>
<keyword evidence="5 7" id="KW-0539">Nucleus</keyword>
<keyword evidence="4 7" id="KW-0371">Homeobox</keyword>
<dbReference type="Gene3D" id="1.10.10.60">
    <property type="entry name" value="Homeodomain-like"/>
    <property type="match status" value="1"/>
</dbReference>
<organism evidence="11">
    <name type="scientific">Novocrania anomala</name>
    <dbReference type="NCBI Taxonomy" id="317945"/>
    <lineage>
        <taxon>Eukaryota</taxon>
        <taxon>Metazoa</taxon>
        <taxon>Spiralia</taxon>
        <taxon>Lophotrochozoa</taxon>
        <taxon>Brachiopoda</taxon>
        <taxon>Craniiformea</taxon>
        <taxon>Craniata</taxon>
        <taxon>Craniida</taxon>
        <taxon>Cranioidea</taxon>
        <taxon>Craniidae</taxon>
        <taxon>Novocrania</taxon>
    </lineage>
</organism>
<proteinExistence type="evidence at transcript level"/>
<dbReference type="SUPFAM" id="SSF46689">
    <property type="entry name" value="Homeodomain-like"/>
    <property type="match status" value="1"/>
</dbReference>
<dbReference type="GO" id="GO:0000981">
    <property type="term" value="F:DNA-binding transcription factor activity, RNA polymerase II-specific"/>
    <property type="evidence" value="ECO:0007669"/>
    <property type="project" value="InterPro"/>
</dbReference>
<feature type="DNA-binding region" description="Homeobox" evidence="7">
    <location>
        <begin position="92"/>
        <end position="151"/>
    </location>
</feature>